<reference evidence="2" key="1">
    <citation type="submission" date="2023-11" db="EMBL/GenBank/DDBJ databases">
        <authorList>
            <person name="De Vega J J."/>
            <person name="De Vega J J."/>
        </authorList>
    </citation>
    <scope>NUCLEOTIDE SEQUENCE</scope>
</reference>
<name>A0AAD2K3X5_9AGAR</name>
<comment type="caution">
    <text evidence="2">The sequence shown here is derived from an EMBL/GenBank/DDBJ whole genome shotgun (WGS) entry which is preliminary data.</text>
</comment>
<keyword evidence="3" id="KW-1185">Reference proteome</keyword>
<sequence>MSSLPYPPPLPVATPPTSRAEDDLDMAEDVSSTAASTERTHTHGLATRTEGGGGTTTTTLAPSEAPTVQPSPDTRLEGSHPVLSAIRALPRDHLPRLSMTGAQHPVLDKLAGTHTAVPHLGVNPSLLEHRAALAAPPPLPDHAGWGQAV</sequence>
<proteinExistence type="predicted"/>
<feature type="region of interest" description="Disordered" evidence="1">
    <location>
        <begin position="1"/>
        <end position="78"/>
    </location>
</feature>
<feature type="compositionally biased region" description="Pro residues" evidence="1">
    <location>
        <begin position="1"/>
        <end position="14"/>
    </location>
</feature>
<protein>
    <submittedName>
        <fullName evidence="2">Uncharacterized protein</fullName>
    </submittedName>
</protein>
<evidence type="ECO:0000313" key="3">
    <source>
        <dbReference type="Proteomes" id="UP001295794"/>
    </source>
</evidence>
<dbReference type="Proteomes" id="UP001295794">
    <property type="component" value="Unassembled WGS sequence"/>
</dbReference>
<organism evidence="2 3">
    <name type="scientific">Mycena citricolor</name>
    <dbReference type="NCBI Taxonomy" id="2018698"/>
    <lineage>
        <taxon>Eukaryota</taxon>
        <taxon>Fungi</taxon>
        <taxon>Dikarya</taxon>
        <taxon>Basidiomycota</taxon>
        <taxon>Agaricomycotina</taxon>
        <taxon>Agaricomycetes</taxon>
        <taxon>Agaricomycetidae</taxon>
        <taxon>Agaricales</taxon>
        <taxon>Marasmiineae</taxon>
        <taxon>Mycenaceae</taxon>
        <taxon>Mycena</taxon>
    </lineage>
</organism>
<gene>
    <name evidence="2" type="ORF">MYCIT1_LOCUS26565</name>
</gene>
<dbReference type="EMBL" id="CAVNYO010000419">
    <property type="protein sequence ID" value="CAK5277554.1"/>
    <property type="molecule type" value="Genomic_DNA"/>
</dbReference>
<evidence type="ECO:0000313" key="2">
    <source>
        <dbReference type="EMBL" id="CAK5277554.1"/>
    </source>
</evidence>
<accession>A0AAD2K3X5</accession>
<dbReference type="AlphaFoldDB" id="A0AAD2K3X5"/>
<evidence type="ECO:0000256" key="1">
    <source>
        <dbReference type="SAM" id="MobiDB-lite"/>
    </source>
</evidence>